<comment type="caution">
    <text evidence="2">The sequence shown here is derived from an EMBL/GenBank/DDBJ whole genome shotgun (WGS) entry which is preliminary data.</text>
</comment>
<protein>
    <recommendedName>
        <fullName evidence="4">Small CPxCG-related zinc finger protein</fullName>
    </recommendedName>
</protein>
<organism evidence="2 3">
    <name type="scientific">Streptomyces badius</name>
    <dbReference type="NCBI Taxonomy" id="1941"/>
    <lineage>
        <taxon>Bacteria</taxon>
        <taxon>Bacillati</taxon>
        <taxon>Actinomycetota</taxon>
        <taxon>Actinomycetes</taxon>
        <taxon>Kitasatosporales</taxon>
        <taxon>Streptomycetaceae</taxon>
        <taxon>Streptomyces</taxon>
    </lineage>
</organism>
<evidence type="ECO:0008006" key="4">
    <source>
        <dbReference type="Google" id="ProtNLM"/>
    </source>
</evidence>
<dbReference type="RefSeq" id="WP_199887835.1">
    <property type="nucleotide sequence ID" value="NZ_BMSZ01000003.1"/>
</dbReference>
<dbReference type="EMBL" id="BMSZ01000003">
    <property type="protein sequence ID" value="GGS41785.1"/>
    <property type="molecule type" value="Genomic_DNA"/>
</dbReference>
<feature type="compositionally biased region" description="Polar residues" evidence="1">
    <location>
        <begin position="10"/>
        <end position="32"/>
    </location>
</feature>
<feature type="region of interest" description="Disordered" evidence="1">
    <location>
        <begin position="1"/>
        <end position="39"/>
    </location>
</feature>
<evidence type="ECO:0000256" key="1">
    <source>
        <dbReference type="SAM" id="MobiDB-lite"/>
    </source>
</evidence>
<proteinExistence type="predicted"/>
<gene>
    <name evidence="2" type="ORF">GCM10010253_14650</name>
</gene>
<evidence type="ECO:0000313" key="3">
    <source>
        <dbReference type="Proteomes" id="UP000659767"/>
    </source>
</evidence>
<keyword evidence="3" id="KW-1185">Reference proteome</keyword>
<accession>A0ABQ2SZM0</accession>
<reference evidence="3" key="1">
    <citation type="journal article" date="2019" name="Int. J. Syst. Evol. Microbiol.">
        <title>The Global Catalogue of Microorganisms (GCM) 10K type strain sequencing project: providing services to taxonomists for standard genome sequencing and annotation.</title>
        <authorList>
            <consortium name="The Broad Institute Genomics Platform"/>
            <consortium name="The Broad Institute Genome Sequencing Center for Infectious Disease"/>
            <person name="Wu L."/>
            <person name="Ma J."/>
        </authorList>
    </citation>
    <scope>NUCLEOTIDE SEQUENCE [LARGE SCALE GENOMIC DNA]</scope>
    <source>
        <strain evidence="3">JCM 4350</strain>
    </source>
</reference>
<name>A0ABQ2SZM0_STRBA</name>
<dbReference type="Proteomes" id="UP000659767">
    <property type="component" value="Unassembled WGS sequence"/>
</dbReference>
<evidence type="ECO:0000313" key="2">
    <source>
        <dbReference type="EMBL" id="GGS41785.1"/>
    </source>
</evidence>
<sequence length="93" mass="10197">MDEETDPPEQSENPVQPEQPGQSANPEQSGDPEQSVAGSVVCARCGTTADGDTDTVPVTWLSSVEDGRRLHFCESCARLHIRAIESRLDSLWW</sequence>